<dbReference type="Proteomes" id="UP000192739">
    <property type="component" value="Unassembled WGS sequence"/>
</dbReference>
<sequence length="188" mass="20917">MTPSDSLLREMLDEYQLRRLVHAYCRAVDRGDTAQLRSLYHPDAADNHGGFAAGGVDDFFAKLDAARPHLRAMQHNITTANFVISGDFAEGEVYSIAMHTFRARGRDVDVLIGGRYLDKYEKRDGTWGFTDRMIVTDWARVSDPSVLDFSHPIVEGTSRGAMDANDPSYQFFSLFPGHPAADAADQAD</sequence>
<proteinExistence type="predicted"/>
<reference evidence="2 3" key="1">
    <citation type="submission" date="2017-02" db="EMBL/GenBank/DDBJ databases">
        <title>The new phylogeny of genus Mycobacterium.</title>
        <authorList>
            <person name="Tortoli E."/>
            <person name="Trovato A."/>
            <person name="Cirillo D.M."/>
        </authorList>
    </citation>
    <scope>NUCLEOTIDE SEQUENCE [LARGE SCALE GENOMIC DNA]</scope>
    <source>
        <strain evidence="2 3">DSM 44049</strain>
    </source>
</reference>
<dbReference type="STRING" id="28445.BHQ20_19090"/>
<comment type="caution">
    <text evidence="2">The sequence shown here is derived from an EMBL/GenBank/DDBJ whole genome shotgun (WGS) entry which is preliminary data.</text>
</comment>
<dbReference type="EMBL" id="MVHT01000074">
    <property type="protein sequence ID" value="ORA97502.1"/>
    <property type="molecule type" value="Genomic_DNA"/>
</dbReference>
<keyword evidence="3" id="KW-1185">Reference proteome</keyword>
<gene>
    <name evidence="2" type="ORF">BST27_22250</name>
</gene>
<feature type="domain" description="SnoaL-like" evidence="1">
    <location>
        <begin position="9"/>
        <end position="132"/>
    </location>
</feature>
<dbReference type="Pfam" id="PF13577">
    <property type="entry name" value="SnoaL_4"/>
    <property type="match status" value="1"/>
</dbReference>
<dbReference type="InterPro" id="IPR032710">
    <property type="entry name" value="NTF2-like_dom_sf"/>
</dbReference>
<evidence type="ECO:0000259" key="1">
    <source>
        <dbReference type="Pfam" id="PF13577"/>
    </source>
</evidence>
<dbReference type="RefSeq" id="WP_069420724.1">
    <property type="nucleotide sequence ID" value="NZ_CBCRZH010000009.1"/>
</dbReference>
<dbReference type="Gene3D" id="3.10.450.50">
    <property type="match status" value="1"/>
</dbReference>
<dbReference type="InterPro" id="IPR037401">
    <property type="entry name" value="SnoaL-like"/>
</dbReference>
<evidence type="ECO:0000313" key="3">
    <source>
        <dbReference type="Proteomes" id="UP000192739"/>
    </source>
</evidence>
<dbReference type="SUPFAM" id="SSF54427">
    <property type="entry name" value="NTF2-like"/>
    <property type="match status" value="1"/>
</dbReference>
<accession>A0A1E3SBR0</accession>
<evidence type="ECO:0000313" key="2">
    <source>
        <dbReference type="EMBL" id="ORA97502.1"/>
    </source>
</evidence>
<dbReference type="CDD" id="cd00531">
    <property type="entry name" value="NTF2_like"/>
    <property type="match status" value="1"/>
</dbReference>
<dbReference type="AlphaFoldDB" id="A0A1E3SBR0"/>
<protein>
    <submittedName>
        <fullName evidence="2">DUF4440 domain-containing protein</fullName>
    </submittedName>
</protein>
<dbReference type="OrthoDB" id="1492465at2"/>
<name>A0A1E3SBR0_MYCIE</name>
<organism evidence="2 3">
    <name type="scientific">Mycobacterium intermedium</name>
    <dbReference type="NCBI Taxonomy" id="28445"/>
    <lineage>
        <taxon>Bacteria</taxon>
        <taxon>Bacillati</taxon>
        <taxon>Actinomycetota</taxon>
        <taxon>Actinomycetes</taxon>
        <taxon>Mycobacteriales</taxon>
        <taxon>Mycobacteriaceae</taxon>
        <taxon>Mycobacterium</taxon>
        <taxon>Mycobacterium simiae complex</taxon>
    </lineage>
</organism>